<evidence type="ECO:0000256" key="3">
    <source>
        <dbReference type="ARBA" id="ARBA00023163"/>
    </source>
</evidence>
<dbReference type="PANTHER" id="PTHR46796">
    <property type="entry name" value="HTH-TYPE TRANSCRIPTIONAL ACTIVATOR RHAS-RELATED"/>
    <property type="match status" value="1"/>
</dbReference>
<keyword evidence="2" id="KW-0238">DNA-binding</keyword>
<dbReference type="Proteomes" id="UP000256913">
    <property type="component" value="Unassembled WGS sequence"/>
</dbReference>
<comment type="caution">
    <text evidence="6">The sequence shown here is derived from an EMBL/GenBank/DDBJ whole genome shotgun (WGS) entry which is preliminary data.</text>
</comment>
<organism evidence="6 7">
    <name type="scientific">Asanoa ferruginea</name>
    <dbReference type="NCBI Taxonomy" id="53367"/>
    <lineage>
        <taxon>Bacteria</taxon>
        <taxon>Bacillati</taxon>
        <taxon>Actinomycetota</taxon>
        <taxon>Actinomycetes</taxon>
        <taxon>Micromonosporales</taxon>
        <taxon>Micromonosporaceae</taxon>
        <taxon>Asanoa</taxon>
    </lineage>
</organism>
<evidence type="ECO:0000313" key="7">
    <source>
        <dbReference type="Proteomes" id="UP000256913"/>
    </source>
</evidence>
<feature type="domain" description="HTH araC/xylS-type" evidence="5">
    <location>
        <begin position="153"/>
        <end position="247"/>
    </location>
</feature>
<dbReference type="SUPFAM" id="SSF46689">
    <property type="entry name" value="Homeodomain-like"/>
    <property type="match status" value="1"/>
</dbReference>
<evidence type="ECO:0000313" key="6">
    <source>
        <dbReference type="EMBL" id="REF94465.1"/>
    </source>
</evidence>
<keyword evidence="3" id="KW-0804">Transcription</keyword>
<proteinExistence type="predicted"/>
<evidence type="ECO:0000256" key="1">
    <source>
        <dbReference type="ARBA" id="ARBA00023015"/>
    </source>
</evidence>
<protein>
    <submittedName>
        <fullName evidence="6">AraC family transcriptional regulator</fullName>
    </submittedName>
</protein>
<dbReference type="InterPro" id="IPR009057">
    <property type="entry name" value="Homeodomain-like_sf"/>
</dbReference>
<dbReference type="InterPro" id="IPR046532">
    <property type="entry name" value="DUF6597"/>
</dbReference>
<dbReference type="EMBL" id="QUMQ01000001">
    <property type="protein sequence ID" value="REF94465.1"/>
    <property type="molecule type" value="Genomic_DNA"/>
</dbReference>
<dbReference type="InterPro" id="IPR050204">
    <property type="entry name" value="AraC_XylS_family_regulators"/>
</dbReference>
<reference evidence="6 7" key="1">
    <citation type="submission" date="2018-08" db="EMBL/GenBank/DDBJ databases">
        <title>Sequencing the genomes of 1000 actinobacteria strains.</title>
        <authorList>
            <person name="Klenk H.-P."/>
        </authorList>
    </citation>
    <scope>NUCLEOTIDE SEQUENCE [LARGE SCALE GENOMIC DNA]</scope>
    <source>
        <strain evidence="6 7">DSM 44099</strain>
    </source>
</reference>
<accession>A0A3D9ZAZ4</accession>
<feature type="region of interest" description="Disordered" evidence="4">
    <location>
        <begin position="243"/>
        <end position="268"/>
    </location>
</feature>
<dbReference type="PANTHER" id="PTHR46796:SF15">
    <property type="entry name" value="BLL1074 PROTEIN"/>
    <property type="match status" value="1"/>
</dbReference>
<name>A0A3D9ZAZ4_9ACTN</name>
<dbReference type="RefSeq" id="WP_170215715.1">
    <property type="nucleotide sequence ID" value="NZ_BONB01000066.1"/>
</dbReference>
<dbReference type="Pfam" id="PF20240">
    <property type="entry name" value="DUF6597"/>
    <property type="match status" value="1"/>
</dbReference>
<dbReference type="GO" id="GO:0003700">
    <property type="term" value="F:DNA-binding transcription factor activity"/>
    <property type="evidence" value="ECO:0007669"/>
    <property type="project" value="InterPro"/>
</dbReference>
<sequence length="268" mass="29087">MSRMVTLAPSPRLAPFVASLGWYEADLPDGREMAIPTGTAQLVVNLDRDELSWHDTAGRRHTRAGAGFCPPRSAALEIDTAQQRRSICVVFRPAGAYPFVGNVDALDEPVVALDDLWGPTDLRERLCSAPTPRAALEVLKAHLESRAATTKPDQRIAAAANALSRGQGVAGASDRLGMTTGTLRRRFAAQVGLTPKRFARVRRLQRLLDAGGDWAEKAAAVGYFDQTHMISDFRALTGMTPTAYRPRSAGERNHVSLPRPAARRSAPR</sequence>
<gene>
    <name evidence="6" type="ORF">DFJ67_0403</name>
</gene>
<keyword evidence="1" id="KW-0805">Transcription regulation</keyword>
<dbReference type="SMART" id="SM00342">
    <property type="entry name" value="HTH_ARAC"/>
    <property type="match status" value="1"/>
</dbReference>
<dbReference type="InterPro" id="IPR018060">
    <property type="entry name" value="HTH_AraC"/>
</dbReference>
<evidence type="ECO:0000259" key="5">
    <source>
        <dbReference type="PROSITE" id="PS01124"/>
    </source>
</evidence>
<dbReference type="AlphaFoldDB" id="A0A3D9ZAZ4"/>
<dbReference type="Gene3D" id="1.10.10.60">
    <property type="entry name" value="Homeodomain-like"/>
    <property type="match status" value="1"/>
</dbReference>
<dbReference type="GO" id="GO:0043565">
    <property type="term" value="F:sequence-specific DNA binding"/>
    <property type="evidence" value="ECO:0007669"/>
    <property type="project" value="InterPro"/>
</dbReference>
<dbReference type="Pfam" id="PF12833">
    <property type="entry name" value="HTH_18"/>
    <property type="match status" value="1"/>
</dbReference>
<dbReference type="InterPro" id="IPR018062">
    <property type="entry name" value="HTH_AraC-typ_CS"/>
</dbReference>
<keyword evidence="7" id="KW-1185">Reference proteome</keyword>
<dbReference type="PROSITE" id="PS01124">
    <property type="entry name" value="HTH_ARAC_FAMILY_2"/>
    <property type="match status" value="1"/>
</dbReference>
<evidence type="ECO:0000256" key="2">
    <source>
        <dbReference type="ARBA" id="ARBA00023125"/>
    </source>
</evidence>
<dbReference type="PROSITE" id="PS00041">
    <property type="entry name" value="HTH_ARAC_FAMILY_1"/>
    <property type="match status" value="1"/>
</dbReference>
<evidence type="ECO:0000256" key="4">
    <source>
        <dbReference type="SAM" id="MobiDB-lite"/>
    </source>
</evidence>